<accession>A0A2T1DYM3</accession>
<keyword evidence="5" id="KW-1185">Reference proteome</keyword>
<dbReference type="RefSeq" id="WP_106258764.1">
    <property type="nucleotide sequence ID" value="NZ_CAWNSW010000161.1"/>
</dbReference>
<comment type="function">
    <text evidence="3">Required for maturation of urease via the functional incorporation of the urease nickel metallocenter.</text>
</comment>
<gene>
    <name evidence="3" type="primary">ureD</name>
    <name evidence="4" type="ORF">C7B82_22440</name>
</gene>
<comment type="caution">
    <text evidence="4">The sequence shown here is derived from an EMBL/GenBank/DDBJ whole genome shotgun (WGS) entry which is preliminary data.</text>
</comment>
<dbReference type="AlphaFoldDB" id="A0A2T1DYM3"/>
<dbReference type="PANTHER" id="PTHR33643:SF1">
    <property type="entry name" value="UREASE ACCESSORY PROTEIN D"/>
    <property type="match status" value="1"/>
</dbReference>
<keyword evidence="3" id="KW-0963">Cytoplasm</keyword>
<dbReference type="EMBL" id="PVWK01000123">
    <property type="protein sequence ID" value="PSB25582.1"/>
    <property type="molecule type" value="Genomic_DNA"/>
</dbReference>
<dbReference type="GO" id="GO:0016151">
    <property type="term" value="F:nickel cation binding"/>
    <property type="evidence" value="ECO:0007669"/>
    <property type="project" value="UniProtKB-UniRule"/>
</dbReference>
<evidence type="ECO:0000313" key="4">
    <source>
        <dbReference type="EMBL" id="PSB25582.1"/>
    </source>
</evidence>
<dbReference type="InterPro" id="IPR002669">
    <property type="entry name" value="UreD"/>
</dbReference>
<evidence type="ECO:0000256" key="1">
    <source>
        <dbReference type="ARBA" id="ARBA00007177"/>
    </source>
</evidence>
<comment type="similarity">
    <text evidence="1 3">Belongs to the UreD family.</text>
</comment>
<evidence type="ECO:0000256" key="3">
    <source>
        <dbReference type="HAMAP-Rule" id="MF_01384"/>
    </source>
</evidence>
<dbReference type="Proteomes" id="UP000239576">
    <property type="component" value="Unassembled WGS sequence"/>
</dbReference>
<reference evidence="4 5" key="2">
    <citation type="submission" date="2018-03" db="EMBL/GenBank/DDBJ databases">
        <title>The ancient ancestry and fast evolution of plastids.</title>
        <authorList>
            <person name="Moore K.R."/>
            <person name="Magnabosco C."/>
            <person name="Momper L."/>
            <person name="Gold D.A."/>
            <person name="Bosak T."/>
            <person name="Fournier G.P."/>
        </authorList>
    </citation>
    <scope>NUCLEOTIDE SEQUENCE [LARGE SCALE GENOMIC DNA]</scope>
    <source>
        <strain evidence="4 5">ULC18</strain>
    </source>
</reference>
<proteinExistence type="inferred from homology"/>
<comment type="subcellular location">
    <subcellularLocation>
        <location evidence="3">Cytoplasm</location>
    </subcellularLocation>
</comment>
<dbReference type="PANTHER" id="PTHR33643">
    <property type="entry name" value="UREASE ACCESSORY PROTEIN D"/>
    <property type="match status" value="1"/>
</dbReference>
<organism evidence="4 5">
    <name type="scientific">Stenomitos frigidus ULC18</name>
    <dbReference type="NCBI Taxonomy" id="2107698"/>
    <lineage>
        <taxon>Bacteria</taxon>
        <taxon>Bacillati</taxon>
        <taxon>Cyanobacteriota</taxon>
        <taxon>Cyanophyceae</taxon>
        <taxon>Leptolyngbyales</taxon>
        <taxon>Leptolyngbyaceae</taxon>
        <taxon>Stenomitos</taxon>
    </lineage>
</organism>
<evidence type="ECO:0000256" key="2">
    <source>
        <dbReference type="ARBA" id="ARBA00023186"/>
    </source>
</evidence>
<dbReference type="HAMAP" id="MF_01384">
    <property type="entry name" value="UreD"/>
    <property type="match status" value="1"/>
</dbReference>
<sequence>MTIDSGWHGSLQLIYANREDSTHVASSKAQAPLKIQRSLYPEGKAVCHNVILHTAGGIVGGDRLSLDIQLQPQTQALITTASAGKIYRTNGLEARQTTHVKVATGARLEWLPQETIVFEQAMYQQDMRIELAPGATWLGWEITRFGRSARGEQFLQGNWRSQTEIWQEGQPLWIDRQWLPGSEASFHGTHGLGGCPVVGSFAFVGQAVEAEFIEKARSLWTNDMGDFGVTRLQSGLLCRYRGHSTTAVRQWFVEVWRLIRLSFLGCSGCVPRVWGVS</sequence>
<dbReference type="GO" id="GO:0005737">
    <property type="term" value="C:cytoplasm"/>
    <property type="evidence" value="ECO:0007669"/>
    <property type="project" value="UniProtKB-SubCell"/>
</dbReference>
<name>A0A2T1DYM3_9CYAN</name>
<comment type="subunit">
    <text evidence="3">UreD, UreF and UreG form a complex that acts as a GTP-hydrolysis-dependent molecular chaperone, activating the urease apoprotein by helping to assemble the nickel containing metallocenter of UreC. The UreE protein probably delivers the nickel.</text>
</comment>
<reference evidence="5" key="1">
    <citation type="submission" date="2018-02" db="EMBL/GenBank/DDBJ databases">
        <authorList>
            <person name="Moore K."/>
            <person name="Momper L."/>
        </authorList>
    </citation>
    <scope>NUCLEOTIDE SEQUENCE [LARGE SCALE GENOMIC DNA]</scope>
    <source>
        <strain evidence="5">ULC18</strain>
    </source>
</reference>
<dbReference type="OrthoDB" id="9798842at2"/>
<keyword evidence="2 3" id="KW-0143">Chaperone</keyword>
<dbReference type="Pfam" id="PF01774">
    <property type="entry name" value="UreD"/>
    <property type="match status" value="1"/>
</dbReference>
<keyword evidence="3" id="KW-0996">Nickel insertion</keyword>
<evidence type="ECO:0000313" key="5">
    <source>
        <dbReference type="Proteomes" id="UP000239576"/>
    </source>
</evidence>
<protein>
    <recommendedName>
        <fullName evidence="3">Urease accessory protein UreD</fullName>
    </recommendedName>
</protein>